<dbReference type="RefSeq" id="XP_001801354.1">
    <property type="nucleotide sequence ID" value="XM_001801302.1"/>
</dbReference>
<protein>
    <submittedName>
        <fullName evidence="1">Uncharacterized protein</fullName>
    </submittedName>
</protein>
<proteinExistence type="predicted"/>
<dbReference type="VEuPathDB" id="FungiDB:JI435_444180"/>
<dbReference type="InParanoid" id="Q0UAW0"/>
<dbReference type="KEGG" id="pno:SNOG_11104"/>
<dbReference type="AlphaFoldDB" id="Q0UAW0"/>
<accession>Q0UAW0</accession>
<name>Q0UAW0_PHANO</name>
<evidence type="ECO:0000313" key="1">
    <source>
        <dbReference type="EMBL" id="EAT81603.1"/>
    </source>
</evidence>
<gene>
    <name evidence="1" type="ORF">SNOG_11104</name>
</gene>
<organism evidence="1 2">
    <name type="scientific">Phaeosphaeria nodorum (strain SN15 / ATCC MYA-4574 / FGSC 10173)</name>
    <name type="common">Glume blotch fungus</name>
    <name type="synonym">Parastagonospora nodorum</name>
    <dbReference type="NCBI Taxonomy" id="321614"/>
    <lineage>
        <taxon>Eukaryota</taxon>
        <taxon>Fungi</taxon>
        <taxon>Dikarya</taxon>
        <taxon>Ascomycota</taxon>
        <taxon>Pezizomycotina</taxon>
        <taxon>Dothideomycetes</taxon>
        <taxon>Pleosporomycetidae</taxon>
        <taxon>Pleosporales</taxon>
        <taxon>Pleosporineae</taxon>
        <taxon>Phaeosphaeriaceae</taxon>
        <taxon>Parastagonospora</taxon>
    </lineage>
</organism>
<dbReference type="GeneID" id="5978262"/>
<reference evidence="2" key="1">
    <citation type="journal article" date="2007" name="Plant Cell">
        <title>Dothideomycete-plant interactions illuminated by genome sequencing and EST analysis of the wheat pathogen Stagonospora nodorum.</title>
        <authorList>
            <person name="Hane J.K."/>
            <person name="Lowe R.G."/>
            <person name="Solomon P.S."/>
            <person name="Tan K.C."/>
            <person name="Schoch C.L."/>
            <person name="Spatafora J.W."/>
            <person name="Crous P.W."/>
            <person name="Kodira C."/>
            <person name="Birren B.W."/>
            <person name="Galagan J.E."/>
            <person name="Torriani S.F."/>
            <person name="McDonald B.A."/>
            <person name="Oliver R.P."/>
        </authorList>
    </citation>
    <scope>NUCLEOTIDE SEQUENCE [LARGE SCALE GENOMIC DNA]</scope>
    <source>
        <strain evidence="2">SN15 / ATCC MYA-4574 / FGSC 10173</strain>
    </source>
</reference>
<sequence>MARAGARSRQFQYEQNVSQWSEEKHHQISFLKASSRTTTLGRPGSKFPRKDGAAGMMSLSSYGLWANGLERQALQDEIVAKKKVLDLWSS</sequence>
<evidence type="ECO:0000313" key="2">
    <source>
        <dbReference type="Proteomes" id="UP000001055"/>
    </source>
</evidence>
<dbReference type="Proteomes" id="UP000001055">
    <property type="component" value="Unassembled WGS sequence"/>
</dbReference>
<dbReference type="EMBL" id="CH445342">
    <property type="protein sequence ID" value="EAT81603.1"/>
    <property type="molecule type" value="Genomic_DNA"/>
</dbReference>